<name>A0ABV0Z1J3_9TELE</name>
<dbReference type="Proteomes" id="UP001469553">
    <property type="component" value="Unassembled WGS sequence"/>
</dbReference>
<organism evidence="1 2">
    <name type="scientific">Ameca splendens</name>
    <dbReference type="NCBI Taxonomy" id="208324"/>
    <lineage>
        <taxon>Eukaryota</taxon>
        <taxon>Metazoa</taxon>
        <taxon>Chordata</taxon>
        <taxon>Craniata</taxon>
        <taxon>Vertebrata</taxon>
        <taxon>Euteleostomi</taxon>
        <taxon>Actinopterygii</taxon>
        <taxon>Neopterygii</taxon>
        <taxon>Teleostei</taxon>
        <taxon>Neoteleostei</taxon>
        <taxon>Acanthomorphata</taxon>
        <taxon>Ovalentaria</taxon>
        <taxon>Atherinomorphae</taxon>
        <taxon>Cyprinodontiformes</taxon>
        <taxon>Goodeidae</taxon>
        <taxon>Ameca</taxon>
    </lineage>
</organism>
<comment type="caution">
    <text evidence="1">The sequence shown here is derived from an EMBL/GenBank/DDBJ whole genome shotgun (WGS) entry which is preliminary data.</text>
</comment>
<dbReference type="EMBL" id="JAHRIP010048312">
    <property type="protein sequence ID" value="MEQ2299642.1"/>
    <property type="molecule type" value="Genomic_DNA"/>
</dbReference>
<gene>
    <name evidence="1" type="ORF">AMECASPLE_017271</name>
</gene>
<sequence>MLNVFPQTLTLFPVFVFFEQKKERECMQLRIAVLRSELQRQKKALGREIDIRLKESAQLQKKAAAALQQQSHSAPPLFTADHLTTTWSCCWRF</sequence>
<protein>
    <submittedName>
        <fullName evidence="1">Uncharacterized protein</fullName>
    </submittedName>
</protein>
<keyword evidence="2" id="KW-1185">Reference proteome</keyword>
<accession>A0ABV0Z1J3</accession>
<proteinExistence type="predicted"/>
<evidence type="ECO:0000313" key="1">
    <source>
        <dbReference type="EMBL" id="MEQ2299642.1"/>
    </source>
</evidence>
<evidence type="ECO:0000313" key="2">
    <source>
        <dbReference type="Proteomes" id="UP001469553"/>
    </source>
</evidence>
<reference evidence="1 2" key="1">
    <citation type="submission" date="2021-06" db="EMBL/GenBank/DDBJ databases">
        <authorList>
            <person name="Palmer J.M."/>
        </authorList>
    </citation>
    <scope>NUCLEOTIDE SEQUENCE [LARGE SCALE GENOMIC DNA]</scope>
    <source>
        <strain evidence="1 2">AS_MEX2019</strain>
        <tissue evidence="1">Muscle</tissue>
    </source>
</reference>